<reference evidence="2" key="1">
    <citation type="submission" date="2021-02" db="EMBL/GenBank/DDBJ databases">
        <authorList>
            <person name="Nowell W R."/>
        </authorList>
    </citation>
    <scope>NUCLEOTIDE SEQUENCE</scope>
</reference>
<accession>A0A815UTA3</accession>
<evidence type="ECO:0000313" key="3">
    <source>
        <dbReference type="Proteomes" id="UP000663860"/>
    </source>
</evidence>
<dbReference type="AlphaFoldDB" id="A0A815UTA3"/>
<feature type="non-terminal residue" evidence="2">
    <location>
        <position position="1"/>
    </location>
</feature>
<feature type="compositionally biased region" description="Low complexity" evidence="1">
    <location>
        <begin position="24"/>
        <end position="34"/>
    </location>
</feature>
<feature type="compositionally biased region" description="Polar residues" evidence="1">
    <location>
        <begin position="7"/>
        <end position="23"/>
    </location>
</feature>
<name>A0A815UTA3_9BILA</name>
<dbReference type="Proteomes" id="UP000663860">
    <property type="component" value="Unassembled WGS sequence"/>
</dbReference>
<organism evidence="2 3">
    <name type="scientific">Adineta steineri</name>
    <dbReference type="NCBI Taxonomy" id="433720"/>
    <lineage>
        <taxon>Eukaryota</taxon>
        <taxon>Metazoa</taxon>
        <taxon>Spiralia</taxon>
        <taxon>Gnathifera</taxon>
        <taxon>Rotifera</taxon>
        <taxon>Eurotatoria</taxon>
        <taxon>Bdelloidea</taxon>
        <taxon>Adinetida</taxon>
        <taxon>Adinetidae</taxon>
        <taxon>Adineta</taxon>
    </lineage>
</organism>
<sequence>VRRLKTQRFSNSFKQQRQTNIANTPSTTTTTSKQASKKKTKMIPEIQGEQKRVYATSSS</sequence>
<feature type="region of interest" description="Disordered" evidence="1">
    <location>
        <begin position="1"/>
        <end position="59"/>
    </location>
</feature>
<evidence type="ECO:0000256" key="1">
    <source>
        <dbReference type="SAM" id="MobiDB-lite"/>
    </source>
</evidence>
<evidence type="ECO:0000313" key="2">
    <source>
        <dbReference type="EMBL" id="CAF1527184.1"/>
    </source>
</evidence>
<dbReference type="EMBL" id="CAJNOE010007257">
    <property type="protein sequence ID" value="CAF1527184.1"/>
    <property type="molecule type" value="Genomic_DNA"/>
</dbReference>
<comment type="caution">
    <text evidence="2">The sequence shown here is derived from an EMBL/GenBank/DDBJ whole genome shotgun (WGS) entry which is preliminary data.</text>
</comment>
<proteinExistence type="predicted"/>
<gene>
    <name evidence="2" type="ORF">IZO911_LOCUS46037</name>
</gene>
<protein>
    <submittedName>
        <fullName evidence="2">Uncharacterized protein</fullName>
    </submittedName>
</protein>